<protein>
    <submittedName>
        <fullName evidence="3">Immunoglobulin-like domain-containing protein</fullName>
    </submittedName>
</protein>
<organism evidence="3 4">
    <name type="scientific">Paenibacillus solisilvae</name>
    <dbReference type="NCBI Taxonomy" id="2486751"/>
    <lineage>
        <taxon>Bacteria</taxon>
        <taxon>Bacillati</taxon>
        <taxon>Bacillota</taxon>
        <taxon>Bacilli</taxon>
        <taxon>Bacillales</taxon>
        <taxon>Paenibacillaceae</taxon>
        <taxon>Paenibacillus</taxon>
    </lineage>
</organism>
<feature type="chain" id="PRO_5045614223" evidence="1">
    <location>
        <begin position="23"/>
        <end position="467"/>
    </location>
</feature>
<dbReference type="Proteomes" id="UP001596047">
    <property type="component" value="Unassembled WGS sequence"/>
</dbReference>
<feature type="signal peptide" evidence="1">
    <location>
        <begin position="1"/>
        <end position="22"/>
    </location>
</feature>
<feature type="domain" description="Atrophied bacterial Ig" evidence="2">
    <location>
        <begin position="184"/>
        <end position="273"/>
    </location>
</feature>
<feature type="domain" description="Atrophied bacterial Ig" evidence="2">
    <location>
        <begin position="377"/>
        <end position="465"/>
    </location>
</feature>
<comment type="caution">
    <text evidence="3">The sequence shown here is derived from an EMBL/GenBank/DDBJ whole genome shotgun (WGS) entry which is preliminary data.</text>
</comment>
<dbReference type="RefSeq" id="WP_379188547.1">
    <property type="nucleotide sequence ID" value="NZ_JBHSOW010000043.1"/>
</dbReference>
<feature type="domain" description="Atrophied bacterial Ig" evidence="2">
    <location>
        <begin position="86"/>
        <end position="172"/>
    </location>
</feature>
<accession>A0ABW0W0Q1</accession>
<sequence>MKRWTALLVILSLFVFSTTTMAHGYEGSKKNSISCKKIEDQMLHALNKIKNGNDRAELKKKIDEFRKKCEADQYNNNGKQSDLKRVTADKNELQIRYTNNDSANRVTGPVILSQRGTNGSVITWSSSNPGVISNNGLNVNRSNSSDQKVILTAKIRYSKTSVSKSFTLIVKSTEPVLTDAQKLAKDKEALTLSFNGVDNAGSVTQKLKTLPTKGKYGSSIYWYSSSPNLVSADGQTINRPAAGTGDINLTLTALIYNNSAADVKIFTITVKQQISDVQLVAEDKAALQIDFGGNDDASHVTRAIDKLPSKGQGGSTIIWNSSSPSILSNDGKTIHRPAYGSGDAFVVMTAFISSNGTGDVKVFILTVKQSLTNGDAVAADKAELAITFKDSDNASNVTKAISLPTKGSYGSTIKWYSSMTSVISDNGSVVNRPARGKGDAIVTLIAIISSGNAADVKTFYLTVKQMN</sequence>
<evidence type="ECO:0000313" key="3">
    <source>
        <dbReference type="EMBL" id="MFC5649996.1"/>
    </source>
</evidence>
<evidence type="ECO:0000256" key="1">
    <source>
        <dbReference type="SAM" id="SignalP"/>
    </source>
</evidence>
<gene>
    <name evidence="3" type="ORF">ACFPYJ_12870</name>
</gene>
<name>A0ABW0W0Q1_9BACL</name>
<keyword evidence="4" id="KW-1185">Reference proteome</keyword>
<dbReference type="EMBL" id="JBHSOW010000043">
    <property type="protein sequence ID" value="MFC5649996.1"/>
    <property type="molecule type" value="Genomic_DNA"/>
</dbReference>
<reference evidence="4" key="1">
    <citation type="journal article" date="2019" name="Int. J. Syst. Evol. Microbiol.">
        <title>The Global Catalogue of Microorganisms (GCM) 10K type strain sequencing project: providing services to taxonomists for standard genome sequencing and annotation.</title>
        <authorList>
            <consortium name="The Broad Institute Genomics Platform"/>
            <consortium name="The Broad Institute Genome Sequencing Center for Infectious Disease"/>
            <person name="Wu L."/>
            <person name="Ma J."/>
        </authorList>
    </citation>
    <scope>NUCLEOTIDE SEQUENCE [LARGE SCALE GENOMIC DNA]</scope>
    <source>
        <strain evidence="4">CGMCC 1.3240</strain>
    </source>
</reference>
<dbReference type="InterPro" id="IPR046780">
    <property type="entry name" value="aBig_2"/>
</dbReference>
<evidence type="ECO:0000259" key="2">
    <source>
        <dbReference type="Pfam" id="PF20578"/>
    </source>
</evidence>
<keyword evidence="1" id="KW-0732">Signal</keyword>
<dbReference type="Pfam" id="PF20578">
    <property type="entry name" value="aBig_2"/>
    <property type="match status" value="4"/>
</dbReference>
<evidence type="ECO:0000313" key="4">
    <source>
        <dbReference type="Proteomes" id="UP001596047"/>
    </source>
</evidence>
<proteinExistence type="predicted"/>
<feature type="domain" description="Atrophied bacterial Ig" evidence="2">
    <location>
        <begin position="280"/>
        <end position="369"/>
    </location>
</feature>